<accession>A0A392VBZ7</accession>
<keyword evidence="3" id="KW-1185">Reference proteome</keyword>
<keyword evidence="1" id="KW-0472">Membrane</keyword>
<keyword evidence="1" id="KW-0812">Transmembrane</keyword>
<keyword evidence="1" id="KW-1133">Transmembrane helix</keyword>
<reference evidence="2 3" key="1">
    <citation type="journal article" date="2018" name="Front. Plant Sci.">
        <title>Red Clover (Trifolium pratense) and Zigzag Clover (T. medium) - A Picture of Genomic Similarities and Differences.</title>
        <authorList>
            <person name="Dluhosova J."/>
            <person name="Istvanek J."/>
            <person name="Nedelnik J."/>
            <person name="Repkova J."/>
        </authorList>
    </citation>
    <scope>NUCLEOTIDE SEQUENCE [LARGE SCALE GENOMIC DNA]</scope>
    <source>
        <strain evidence="3">cv. 10/8</strain>
        <tissue evidence="2">Leaf</tissue>
    </source>
</reference>
<evidence type="ECO:0000256" key="1">
    <source>
        <dbReference type="SAM" id="Phobius"/>
    </source>
</evidence>
<proteinExistence type="predicted"/>
<dbReference type="Proteomes" id="UP000265520">
    <property type="component" value="Unassembled WGS sequence"/>
</dbReference>
<organism evidence="2 3">
    <name type="scientific">Trifolium medium</name>
    <dbReference type="NCBI Taxonomy" id="97028"/>
    <lineage>
        <taxon>Eukaryota</taxon>
        <taxon>Viridiplantae</taxon>
        <taxon>Streptophyta</taxon>
        <taxon>Embryophyta</taxon>
        <taxon>Tracheophyta</taxon>
        <taxon>Spermatophyta</taxon>
        <taxon>Magnoliopsida</taxon>
        <taxon>eudicotyledons</taxon>
        <taxon>Gunneridae</taxon>
        <taxon>Pentapetalae</taxon>
        <taxon>rosids</taxon>
        <taxon>fabids</taxon>
        <taxon>Fabales</taxon>
        <taxon>Fabaceae</taxon>
        <taxon>Papilionoideae</taxon>
        <taxon>50 kb inversion clade</taxon>
        <taxon>NPAAA clade</taxon>
        <taxon>Hologalegina</taxon>
        <taxon>IRL clade</taxon>
        <taxon>Trifolieae</taxon>
        <taxon>Trifolium</taxon>
    </lineage>
</organism>
<evidence type="ECO:0000313" key="2">
    <source>
        <dbReference type="EMBL" id="MCI84405.1"/>
    </source>
</evidence>
<feature type="transmembrane region" description="Helical" evidence="1">
    <location>
        <begin position="40"/>
        <end position="58"/>
    </location>
</feature>
<protein>
    <submittedName>
        <fullName evidence="2">Uncharacterized protein</fullName>
    </submittedName>
</protein>
<dbReference type="EMBL" id="LXQA011090145">
    <property type="protein sequence ID" value="MCI84405.1"/>
    <property type="molecule type" value="Genomic_DNA"/>
</dbReference>
<sequence length="59" mass="6348">MLVSCDLRDTQGSSARRAVRCFGLSVSSVTCATCRVGLRGAQYMFVFLYVLLVAALRAG</sequence>
<evidence type="ECO:0000313" key="3">
    <source>
        <dbReference type="Proteomes" id="UP000265520"/>
    </source>
</evidence>
<name>A0A392VBZ7_9FABA</name>
<dbReference type="AlphaFoldDB" id="A0A392VBZ7"/>
<comment type="caution">
    <text evidence="2">The sequence shown here is derived from an EMBL/GenBank/DDBJ whole genome shotgun (WGS) entry which is preliminary data.</text>
</comment>
<feature type="non-terminal residue" evidence="2">
    <location>
        <position position="59"/>
    </location>
</feature>